<dbReference type="GO" id="GO:0003723">
    <property type="term" value="F:RNA binding"/>
    <property type="evidence" value="ECO:0007669"/>
    <property type="project" value="InterPro"/>
</dbReference>
<accession>A0A0A1Z223</accession>
<dbReference type="RefSeq" id="WP_038847325.1">
    <property type="nucleotide sequence ID" value="NZ_ASGY01000122.1"/>
</dbReference>
<reference evidence="1 2" key="1">
    <citation type="journal article" date="2013" name="Genome Announc.">
        <title>Draft Genome Sequence of Pseudomonas fluorescens LMG 5329, a White Line-Inducing Principle-Producing Bioindicator for the Mushroom Pathogen Pseudomonas tolaasii.</title>
        <authorList>
            <person name="Ghequire M.G."/>
            <person name="Rokni-Zadeh H."/>
            <person name="Zarrineh P."/>
            <person name="De Mot R."/>
        </authorList>
    </citation>
    <scope>NUCLEOTIDE SEQUENCE [LARGE SCALE GENOMIC DNA]</scope>
    <source>
        <strain evidence="1 2">LMG 5329</strain>
    </source>
</reference>
<comment type="caution">
    <text evidence="1">The sequence shown here is derived from an EMBL/GenBank/DDBJ whole genome shotgun (WGS) entry which is preliminary data.</text>
</comment>
<dbReference type="OrthoDB" id="9799912at2"/>
<sequence length="100" mass="11502">MRIIALSTLRIFWESYSAYSDAKTPLVELYRHMEKANYPTPQALKAELRTASILKSGRVVFNVGGNKYRVIMAIDYQRQLGFIRFVGTHAQYDQINAETV</sequence>
<dbReference type="GO" id="GO:0004519">
    <property type="term" value="F:endonuclease activity"/>
    <property type="evidence" value="ECO:0007669"/>
    <property type="project" value="InterPro"/>
</dbReference>
<dbReference type="AlphaFoldDB" id="A0A0A1Z223"/>
<gene>
    <name evidence="1" type="ORF">K814_0116880</name>
</gene>
<evidence type="ECO:0008006" key="3">
    <source>
        <dbReference type="Google" id="ProtNLM"/>
    </source>
</evidence>
<dbReference type="InterPro" id="IPR018669">
    <property type="entry name" value="Toxin_HigB"/>
</dbReference>
<dbReference type="Pfam" id="PF09907">
    <property type="entry name" value="HigB_toxin"/>
    <property type="match status" value="1"/>
</dbReference>
<dbReference type="Proteomes" id="UP000030060">
    <property type="component" value="Unassembled WGS sequence"/>
</dbReference>
<dbReference type="EMBL" id="ASGY01000122">
    <property type="protein sequence ID" value="KGE66787.1"/>
    <property type="molecule type" value="Genomic_DNA"/>
</dbReference>
<dbReference type="GO" id="GO:0110001">
    <property type="term" value="C:toxin-antitoxin complex"/>
    <property type="evidence" value="ECO:0007669"/>
    <property type="project" value="InterPro"/>
</dbReference>
<protein>
    <recommendedName>
        <fullName evidence="3">Toxin RelE</fullName>
    </recommendedName>
</protein>
<evidence type="ECO:0000313" key="1">
    <source>
        <dbReference type="EMBL" id="KGE66787.1"/>
    </source>
</evidence>
<proteinExistence type="predicted"/>
<organism evidence="1 2">
    <name type="scientific">Pseudomonas fluorescens LMG 5329</name>
    <dbReference type="NCBI Taxonomy" id="1324332"/>
    <lineage>
        <taxon>Bacteria</taxon>
        <taxon>Pseudomonadati</taxon>
        <taxon>Pseudomonadota</taxon>
        <taxon>Gammaproteobacteria</taxon>
        <taxon>Pseudomonadales</taxon>
        <taxon>Pseudomonadaceae</taxon>
        <taxon>Pseudomonas</taxon>
    </lineage>
</organism>
<name>A0A0A1Z223_PSEFL</name>
<evidence type="ECO:0000313" key="2">
    <source>
        <dbReference type="Proteomes" id="UP000030060"/>
    </source>
</evidence>